<sequence>MFINNKNLLLYQLNVLYFLYLSVNFNLINLYPYFMFVINDLFAFKPLTKHKTYEDYLEVENVEYDDDYYLNLLKTTTDAKFYEYGMYFVYKYYLNKLEKNCINKKIECINVVRDAFLKNPKWYTYDILKYLTLDLDFYELKEMFNDHPLLSMIIGEHLLRTEQYSIEDISCLKFPFYISLPFYFYKKKFDLSIFDIKMVFLFTDLIFTENFDYRMQYYIINWKEVINVGEYAIKIVKLETVNFKFSNPFTNFLLFKQGLLCNPVENVELMILFYDDPSHIVEGSVYTEIIKRHHKISYKNCYENINYYIYDDIIQRYCLVDYKYKESFSYICKDYALNLHLNSVEVLQIEFIFNLEEIFFNTFITNNINYKFTWNNVEIDTEIIFLIKEYHTKKLMSKKYRDNLFNKILENKYKEIFLLYLINRNNALEYINEENFACICKIKRREWLLDYNNIKKIIGSNKDVLSLGINCTCKDELYLKYIKICSDYENDARYQSILLKYKKFADISENKVVCHTQSNKQNITLPPVVKRYKLNIKKSTQIDCIKNENNEHKATFFLTRYMSSCTYKKFVKKHLIYYDYINIKYKTTNYKFIKYLKDEVAKEHINDLIKYDIKRLAKLTKLGCKLEEYQFFELQERLKKEGRKGIIKLIGKILSYNSNYKIDILTYEDLDFYGKNMLLDHLIYCNRISYNKSDFIKSLLILNNEDNVNLVLKILEFIKSNLNEFYKYKEILERYKKNDKFNKLMIRILPLWGYDTDYYQKICASYKFKEELEIYEKFYKN</sequence>
<keyword evidence="1" id="KW-1133">Transmembrane helix</keyword>
<keyword evidence="1" id="KW-0812">Transmembrane</keyword>
<dbReference type="VEuPathDB" id="MicrosporidiaDB:NCER_101087"/>
<gene>
    <name evidence="2" type="ORF">NCER_101087</name>
</gene>
<name>C4V973_VAIC1</name>
<accession>C4V973</accession>
<evidence type="ECO:0000313" key="2">
    <source>
        <dbReference type="EMBL" id="EEQ82227.1"/>
    </source>
</evidence>
<dbReference type="AlphaFoldDB" id="C4V973"/>
<evidence type="ECO:0000313" key="3">
    <source>
        <dbReference type="Proteomes" id="UP000009082"/>
    </source>
</evidence>
<dbReference type="EMBL" id="ACOL01000091">
    <property type="protein sequence ID" value="EEQ82227.1"/>
    <property type="molecule type" value="Genomic_DNA"/>
</dbReference>
<dbReference type="HOGENOM" id="CLU_358654_0_0_1"/>
<protein>
    <submittedName>
        <fullName evidence="2">Uncharacterized protein</fullName>
    </submittedName>
</protein>
<evidence type="ECO:0000256" key="1">
    <source>
        <dbReference type="SAM" id="Phobius"/>
    </source>
</evidence>
<reference evidence="3" key="1">
    <citation type="journal article" date="2009" name="PLoS Pathog.">
        <title>Genomic analyses of the microsporidian Nosema ceranae, an emergent pathogen of honey bees.</title>
        <authorList>
            <person name="Cornman R.S."/>
            <person name="Chen Y.P."/>
            <person name="Schatz M.C."/>
            <person name="Street C."/>
            <person name="Zhao Y."/>
            <person name="Desany B."/>
            <person name="Egholm M."/>
            <person name="Hutchison S."/>
            <person name="Pettis J.S."/>
            <person name="Lipkin W.I."/>
            <person name="Evans J.D."/>
        </authorList>
    </citation>
    <scope>NUCLEOTIDE SEQUENCE [LARGE SCALE GENOMIC DNA]</scope>
    <source>
        <strain evidence="3">BRL01</strain>
    </source>
</reference>
<keyword evidence="1" id="KW-0472">Membrane</keyword>
<organism evidence="3">
    <name type="scientific">Vairimorpha ceranae (strain BRL01)</name>
    <name type="common">Microsporidian parasite</name>
    <name type="synonym">Nosema ceranae</name>
    <dbReference type="NCBI Taxonomy" id="578460"/>
    <lineage>
        <taxon>Eukaryota</taxon>
        <taxon>Fungi</taxon>
        <taxon>Fungi incertae sedis</taxon>
        <taxon>Microsporidia</taxon>
        <taxon>Nosematidae</taxon>
        <taxon>Vairimorpha</taxon>
    </lineage>
</organism>
<dbReference type="KEGG" id="nce:NCER_101087"/>
<dbReference type="InParanoid" id="C4V973"/>
<proteinExistence type="predicted"/>
<dbReference type="Proteomes" id="UP000009082">
    <property type="component" value="Unassembled WGS sequence"/>
</dbReference>
<feature type="transmembrane region" description="Helical" evidence="1">
    <location>
        <begin position="15"/>
        <end position="42"/>
    </location>
</feature>